<organism evidence="2 3">
    <name type="scientific">Talaromyces rugulosus</name>
    <name type="common">Penicillium rugulosum</name>
    <dbReference type="NCBI Taxonomy" id="121627"/>
    <lineage>
        <taxon>Eukaryota</taxon>
        <taxon>Fungi</taxon>
        <taxon>Dikarya</taxon>
        <taxon>Ascomycota</taxon>
        <taxon>Pezizomycotina</taxon>
        <taxon>Eurotiomycetes</taxon>
        <taxon>Eurotiomycetidae</taxon>
        <taxon>Eurotiales</taxon>
        <taxon>Trichocomaceae</taxon>
        <taxon>Talaromyces</taxon>
        <taxon>Talaromyces sect. Islandici</taxon>
    </lineage>
</organism>
<dbReference type="Proteomes" id="UP000509510">
    <property type="component" value="Chromosome IV"/>
</dbReference>
<gene>
    <name evidence="2" type="ORF">TRUGW13939_07574</name>
</gene>
<dbReference type="PROSITE" id="PS51683">
    <property type="entry name" value="SAM_OMT_II"/>
    <property type="match status" value="1"/>
</dbReference>
<dbReference type="PANTHER" id="PTHR43712">
    <property type="entry name" value="PUTATIVE (AFU_ORTHOLOGUE AFUA_4G14580)-RELATED"/>
    <property type="match status" value="1"/>
</dbReference>
<name>A0A7H8R234_TALRU</name>
<reference evidence="3" key="1">
    <citation type="submission" date="2020-06" db="EMBL/GenBank/DDBJ databases">
        <title>A chromosome-scale genome assembly of Talaromyces rugulosus W13939.</title>
        <authorList>
            <person name="Wang B."/>
            <person name="Guo L."/>
            <person name="Ye K."/>
            <person name="Wang L."/>
        </authorList>
    </citation>
    <scope>NUCLEOTIDE SEQUENCE [LARGE SCALE GENOMIC DNA]</scope>
    <source>
        <strain evidence="3">W13939</strain>
    </source>
</reference>
<dbReference type="EMBL" id="CP055901">
    <property type="protein sequence ID" value="QKX60429.1"/>
    <property type="molecule type" value="Genomic_DNA"/>
</dbReference>
<dbReference type="PANTHER" id="PTHR43712:SF11">
    <property type="entry name" value="O-METHYLTRANSFERASE (AFU_ORTHOLOGUE AFUA_2G17820)-RELATED"/>
    <property type="match status" value="1"/>
</dbReference>
<dbReference type="RefSeq" id="XP_035346606.1">
    <property type="nucleotide sequence ID" value="XM_035490713.1"/>
</dbReference>
<dbReference type="Gene3D" id="1.10.10.10">
    <property type="entry name" value="Winged helix-like DNA-binding domain superfamily/Winged helix DNA-binding domain"/>
    <property type="match status" value="1"/>
</dbReference>
<dbReference type="OrthoDB" id="3340390at2759"/>
<dbReference type="GO" id="GO:0046983">
    <property type="term" value="F:protein dimerization activity"/>
    <property type="evidence" value="ECO:0007669"/>
    <property type="project" value="InterPro"/>
</dbReference>
<protein>
    <recommendedName>
        <fullName evidence="1">O-methyltransferase dimerisation domain-containing protein</fullName>
    </recommendedName>
</protein>
<evidence type="ECO:0000313" key="3">
    <source>
        <dbReference type="Proteomes" id="UP000509510"/>
    </source>
</evidence>
<evidence type="ECO:0000313" key="2">
    <source>
        <dbReference type="EMBL" id="QKX60429.1"/>
    </source>
</evidence>
<proteinExistence type="predicted"/>
<dbReference type="GO" id="GO:0008168">
    <property type="term" value="F:methyltransferase activity"/>
    <property type="evidence" value="ECO:0007669"/>
    <property type="project" value="InterPro"/>
</dbReference>
<sequence length="141" mass="15358">MPLSLDQRIDAVSNELQSIGRLVAEDENARKKVLGIVTKAVADFETPVETVWKMIMSPHAPSALMVLIRMGVVAKLAEAKQPMKAKDLAIVSGAAELLIIRMMRPLVALGVFTETEPHTYTSTPISEVLTTPPLLGGYQFM</sequence>
<dbReference type="SUPFAM" id="SSF46785">
    <property type="entry name" value="Winged helix' DNA-binding domain"/>
    <property type="match status" value="1"/>
</dbReference>
<feature type="domain" description="O-methyltransferase dimerisation" evidence="1">
    <location>
        <begin position="54"/>
        <end position="131"/>
    </location>
</feature>
<dbReference type="InterPro" id="IPR036390">
    <property type="entry name" value="WH_DNA-bd_sf"/>
</dbReference>
<accession>A0A7H8R234</accession>
<evidence type="ECO:0000259" key="1">
    <source>
        <dbReference type="Pfam" id="PF08100"/>
    </source>
</evidence>
<dbReference type="GeneID" id="55995065"/>
<keyword evidence="3" id="KW-1185">Reference proteome</keyword>
<dbReference type="AlphaFoldDB" id="A0A7H8R234"/>
<dbReference type="InterPro" id="IPR016461">
    <property type="entry name" value="COMT-like"/>
</dbReference>
<dbReference type="Pfam" id="PF08100">
    <property type="entry name" value="Dimerisation"/>
    <property type="match status" value="1"/>
</dbReference>
<dbReference type="InterPro" id="IPR012967">
    <property type="entry name" value="COMT_dimerisation"/>
</dbReference>
<dbReference type="KEGG" id="trg:TRUGW13939_07574"/>
<dbReference type="InterPro" id="IPR036388">
    <property type="entry name" value="WH-like_DNA-bd_sf"/>
</dbReference>